<protein>
    <submittedName>
        <fullName evidence="2">Lysin B</fullName>
    </submittedName>
</protein>
<sequence>MAKDPLTGAWIGYGPGDVSPEVQKVERRLLLAYPKNSHAVEHGVQIDDVFTNGTAAALRDLTEFMNNDPREHERLAKLNVRLPMRSDGIADLNVRRAIGAYIDPPAAVQSKYPIQGVFHNTNAFLNPDPFHNFVQATNEGAAEALRLYSTMPGRDIVVLGYSMGGVTAQKFLNRLPVEWRKYVRALVTFGDPSMPAEGSLLGNDPGEGISKAPQPTWIRDRYWSYSIDGDWYPRARGLLFLMYDILTRAALTMEFAVYLFTQLPSRLFQELIGMEDSDDPLAGALAPLGDLLMAGRGILNPAQMFAILPDLFNLLFDAIKFVATNAHGKYGDPGYALWGGMTAVDHAAATIRERVPNGATLFLLPGTWSMWNQLFPFDTAVRLQ</sequence>
<dbReference type="Pfam" id="PF01083">
    <property type="entry name" value="Cutinase"/>
    <property type="match status" value="1"/>
</dbReference>
<dbReference type="InterPro" id="IPR000675">
    <property type="entry name" value="Cutinase/axe"/>
</dbReference>
<keyword evidence="1" id="KW-0378">Hydrolase</keyword>
<evidence type="ECO:0000313" key="2">
    <source>
        <dbReference type="EMBL" id="AHY84128.1"/>
    </source>
</evidence>
<keyword evidence="3" id="KW-1185">Reference proteome</keyword>
<dbReference type="RefSeq" id="YP_009031564.1">
    <property type="nucleotide sequence ID" value="NC_024138.1"/>
</dbReference>
<name>A0A023ZXI5_9CAUD</name>
<proteinExistence type="predicted"/>
<dbReference type="GO" id="GO:0016787">
    <property type="term" value="F:hydrolase activity"/>
    <property type="evidence" value="ECO:0007669"/>
    <property type="project" value="UniProtKB-KW"/>
</dbReference>
<accession>A0A023ZXI5</accession>
<evidence type="ECO:0000313" key="3">
    <source>
        <dbReference type="Proteomes" id="UP000024435"/>
    </source>
</evidence>
<dbReference type="SUPFAM" id="SSF53474">
    <property type="entry name" value="alpha/beta-Hydrolases"/>
    <property type="match status" value="2"/>
</dbReference>
<reference evidence="2 3" key="1">
    <citation type="submission" date="2014-03" db="EMBL/GenBank/DDBJ databases">
        <authorList>
            <person name="Bragg J."/>
            <person name="Dehn A."/>
            <person name="Hefner M."/>
            <person name="McHugh D."/>
            <person name="Petersen P."/>
            <person name="Zeba F."/>
            <person name="Zegers G.P."/>
            <person name="Page S.T."/>
            <person name="Bradley K.W."/>
            <person name="Clarke D.Q."/>
            <person name="Lewis M.F."/>
            <person name="Barker L.P."/>
            <person name="Bailey C."/>
            <person name="Asai D.J."/>
            <person name="Garber M.L."/>
            <person name="Bowman C.A."/>
            <person name="Russell D.A."/>
            <person name="Pope W.H."/>
            <person name="Jacobs-Sera D."/>
            <person name="Hendrix R.W."/>
            <person name="Hatfull G.F."/>
        </authorList>
    </citation>
    <scope>NUCLEOTIDE SEQUENCE [LARGE SCALE GENOMIC DNA]</scope>
</reference>
<organism evidence="2 3">
    <name type="scientific">Mycobacterium phage MosMoris</name>
    <dbReference type="NCBI Taxonomy" id="1471542"/>
    <lineage>
        <taxon>Viruses</taxon>
        <taxon>Duplodnaviria</taxon>
        <taxon>Heunggongvirae</taxon>
        <taxon>Uroviricota</taxon>
        <taxon>Caudoviricetes</taxon>
        <taxon>Marvinvirus</taxon>
        <taxon>Marvinvirus mosmoris</taxon>
    </lineage>
</organism>
<gene>
    <name evidence="2" type="primary">54</name>
    <name evidence="2" type="ORF">PBI_MOSMORIS_54</name>
</gene>
<dbReference type="EMBL" id="KJ538721">
    <property type="protein sequence ID" value="AHY84128.1"/>
    <property type="molecule type" value="Genomic_DNA"/>
</dbReference>
<evidence type="ECO:0000256" key="1">
    <source>
        <dbReference type="ARBA" id="ARBA00022801"/>
    </source>
</evidence>
<dbReference type="KEGG" id="vg:19487492"/>
<dbReference type="GeneID" id="19487492"/>
<dbReference type="Gene3D" id="3.40.50.1820">
    <property type="entry name" value="alpha/beta hydrolase"/>
    <property type="match status" value="1"/>
</dbReference>
<dbReference type="InterPro" id="IPR029058">
    <property type="entry name" value="AB_hydrolase_fold"/>
</dbReference>
<dbReference type="Proteomes" id="UP000024435">
    <property type="component" value="Segment"/>
</dbReference>